<keyword evidence="8" id="KW-1185">Reference proteome</keyword>
<sequence length="1132" mass="118367">MRKTFIKSWIIAILCAVITACPLLQPTPAAAAGTMFTSVSSELNTTFALDADGRIWAWGSNISGQFGNGTTSGSNTPLLLKVLDNETPVTFKEIKNGFNHAIALDTSGRLWAAGDNVSGQLGLGAGTPPALSWTKLNVTDGSPPVVFQKIACTRSSTFALDSNGKLWIWGQRTFTADPAVPIRQTINDGGGTPVVFQTLEANDEFAFAIDDQQHLWTLFQPAYSPSQFTVMDGGTEAKFQAISAGSAYGTGPFLGLAIDTNGNIWSWGGNDQGQLGDGGISGSLWAPAKVAITDNGNPVTFVHVSGGLKHVLALDDTGNMWTWGLNSSGQFGDGTTVNAAPHKVPVADNGNPVQFASVWGGYGASYGLDASGRLWSWGTQDLLGDNTSGGGQQKTPKKIFIKPRPALTASVTHATYLEPVTLTAAVYGDFSFPAGNVTFKDGVQVLSSVPLNAGGNAQWSFIPQPGGHTFTALYEGDSLYLAGTTNAQNVTVDMPAAPFITVTPSTTAPIIGPVTFTVTAQTYGSSNALAGLKWLPGDNAAAAFASAGTDILSAGTFTVTANGSYTVYAKDLAGNEAVKKIPVTNIVTPPDNSTISPSAAVFDKYAGAAANTDVPTTLSLNGNTFTGIANNAVPLVLGTDYTVSGDTVTILKAYLNAQPIGTTILTFTFSGGADQMLSIAVSNWFPSSGSSSSSNDASTSETASPKYEIAVDPAGGVVITADSSSLVTETEPDGTVTQKLIVPADVLHQVQELLKDAGKPSILIKAGNVDPDIQVQLPGEALAELAGAYPQAAVGVELDGSSLELQASVLDLNGLARRLGVALADLNIVTSMKPVSSAIGTKLDQLGLVLGFRVLDHAVDFRVQASANGQTIELRDFGSKYMTRGIVYTPFQADGNVIAVYYDPYASTVSYIPTHLGARSDGKKEAVMQATHYSIYAAVEADKRTFSDMASHWAKEDVEQLASKLIVNGAAPERFAPDESITRAEFAALLVRSLGLSTEDDPSYQGFADVPAAAWYAPLVNAAVKAGLVNGVTDDRFEPGSRISREQMAVMLARALNLTPDGKNIGEHIETLAEFKDRDAISAWSQAAVSKTVQAGIINGMDGGIFAPADNATRAQAATMLKRFLQAVHFIE</sequence>
<dbReference type="InterPro" id="IPR009091">
    <property type="entry name" value="RCC1/BLIP-II"/>
</dbReference>
<dbReference type="GO" id="GO:0030245">
    <property type="term" value="P:cellulose catabolic process"/>
    <property type="evidence" value="ECO:0007669"/>
    <property type="project" value="UniProtKB-KW"/>
</dbReference>
<keyword evidence="3" id="KW-0119">Carbohydrate metabolism</keyword>
<dbReference type="SUPFAM" id="SSF81296">
    <property type="entry name" value="E set domains"/>
    <property type="match status" value="1"/>
</dbReference>
<dbReference type="Pfam" id="PF16640">
    <property type="entry name" value="Big_3_5"/>
    <property type="match status" value="1"/>
</dbReference>
<dbReference type="PANTHER" id="PTHR45982">
    <property type="entry name" value="REGULATOR OF CHROMOSOME CONDENSATION"/>
    <property type="match status" value="1"/>
</dbReference>
<reference evidence="7 8" key="1">
    <citation type="submission" date="2019-02" db="EMBL/GenBank/DDBJ databases">
        <title>Paenibacillus sp. nov., isolated from surface-sterilized tissue of Thalictrum simplex L.</title>
        <authorList>
            <person name="Tuo L."/>
        </authorList>
    </citation>
    <scope>NUCLEOTIDE SEQUENCE [LARGE SCALE GENOMIC DNA]</scope>
    <source>
        <strain evidence="7 8">N2SHLJ1</strain>
    </source>
</reference>
<feature type="domain" description="SLH" evidence="6">
    <location>
        <begin position="1003"/>
        <end position="1066"/>
    </location>
</feature>
<proteinExistence type="predicted"/>
<dbReference type="OrthoDB" id="1723494at2"/>
<evidence type="ECO:0000313" key="8">
    <source>
        <dbReference type="Proteomes" id="UP000293142"/>
    </source>
</evidence>
<dbReference type="GO" id="GO:0005737">
    <property type="term" value="C:cytoplasm"/>
    <property type="evidence" value="ECO:0007669"/>
    <property type="project" value="TreeGrafter"/>
</dbReference>
<name>A0A4Q9DJ14_9BACL</name>
<dbReference type="Gene3D" id="2.130.10.30">
    <property type="entry name" value="Regulator of chromosome condensation 1/beta-lactamase-inhibitor protein II"/>
    <property type="match status" value="2"/>
</dbReference>
<keyword evidence="4" id="KW-0624">Polysaccharide degradation</keyword>
<evidence type="ECO:0000259" key="6">
    <source>
        <dbReference type="PROSITE" id="PS51272"/>
    </source>
</evidence>
<evidence type="ECO:0000256" key="4">
    <source>
        <dbReference type="ARBA" id="ARBA00023326"/>
    </source>
</evidence>
<organism evidence="7 8">
    <name type="scientific">Paenibacillus thalictri</name>
    <dbReference type="NCBI Taxonomy" id="2527873"/>
    <lineage>
        <taxon>Bacteria</taxon>
        <taxon>Bacillati</taxon>
        <taxon>Bacillota</taxon>
        <taxon>Bacilli</taxon>
        <taxon>Bacillales</taxon>
        <taxon>Paenibacillaceae</taxon>
        <taxon>Paenibacillus</taxon>
    </lineage>
</organism>
<dbReference type="InterPro" id="IPR051553">
    <property type="entry name" value="Ran_GTPase-activating"/>
</dbReference>
<dbReference type="Pfam" id="PF00415">
    <property type="entry name" value="RCC1"/>
    <property type="match status" value="2"/>
</dbReference>
<dbReference type="EMBL" id="SIRE01000021">
    <property type="protein sequence ID" value="TBL73339.1"/>
    <property type="molecule type" value="Genomic_DNA"/>
</dbReference>
<dbReference type="InterPro" id="IPR000408">
    <property type="entry name" value="Reg_chr_condens"/>
</dbReference>
<evidence type="ECO:0000256" key="3">
    <source>
        <dbReference type="ARBA" id="ARBA00023277"/>
    </source>
</evidence>
<feature type="domain" description="SLH" evidence="6">
    <location>
        <begin position="1072"/>
        <end position="1132"/>
    </location>
</feature>
<dbReference type="AlphaFoldDB" id="A0A4Q9DJ14"/>
<dbReference type="PRINTS" id="PR00633">
    <property type="entry name" value="RCCNDNSATION"/>
</dbReference>
<dbReference type="PROSITE" id="PS50012">
    <property type="entry name" value="RCC1_3"/>
    <property type="match status" value="3"/>
</dbReference>
<dbReference type="InterPro" id="IPR014756">
    <property type="entry name" value="Ig_E-set"/>
</dbReference>
<feature type="domain" description="SLH" evidence="6">
    <location>
        <begin position="941"/>
        <end position="1002"/>
    </location>
</feature>
<dbReference type="PANTHER" id="PTHR45982:SF1">
    <property type="entry name" value="REGULATOR OF CHROMOSOME CONDENSATION"/>
    <property type="match status" value="1"/>
</dbReference>
<dbReference type="InterPro" id="IPR005102">
    <property type="entry name" value="Carbo-bd_X2"/>
</dbReference>
<dbReference type="Gene3D" id="2.60.40.10">
    <property type="entry name" value="Immunoglobulins"/>
    <property type="match status" value="2"/>
</dbReference>
<comment type="caution">
    <text evidence="7">The sequence shown here is derived from an EMBL/GenBank/DDBJ whole genome shotgun (WGS) entry which is preliminary data.</text>
</comment>
<evidence type="ECO:0000256" key="2">
    <source>
        <dbReference type="ARBA" id="ARBA00023001"/>
    </source>
</evidence>
<keyword evidence="1 5" id="KW-0732">Signal</keyword>
<dbReference type="SUPFAM" id="SSF50985">
    <property type="entry name" value="RCC1/BLIP-II"/>
    <property type="match status" value="2"/>
</dbReference>
<dbReference type="InterPro" id="IPR001119">
    <property type="entry name" value="SLH_dom"/>
</dbReference>
<dbReference type="Pfam" id="PF03442">
    <property type="entry name" value="CBM_X2"/>
    <property type="match status" value="1"/>
</dbReference>
<keyword evidence="2" id="KW-0136">Cellulose degradation</keyword>
<dbReference type="GO" id="GO:0005085">
    <property type="term" value="F:guanyl-nucleotide exchange factor activity"/>
    <property type="evidence" value="ECO:0007669"/>
    <property type="project" value="TreeGrafter"/>
</dbReference>
<dbReference type="InterPro" id="IPR032109">
    <property type="entry name" value="Big_3_5"/>
</dbReference>
<dbReference type="InterPro" id="IPR013783">
    <property type="entry name" value="Ig-like_fold"/>
</dbReference>
<dbReference type="RefSeq" id="WP_131016585.1">
    <property type="nucleotide sequence ID" value="NZ_SIRE01000021.1"/>
</dbReference>
<evidence type="ECO:0000256" key="5">
    <source>
        <dbReference type="SAM" id="SignalP"/>
    </source>
</evidence>
<feature type="chain" id="PRO_5020441019" description="SLH domain-containing protein" evidence="5">
    <location>
        <begin position="32"/>
        <end position="1132"/>
    </location>
</feature>
<accession>A0A4Q9DJ14</accession>
<dbReference type="Pfam" id="PF00395">
    <property type="entry name" value="SLH"/>
    <property type="match status" value="3"/>
</dbReference>
<dbReference type="PROSITE" id="PS51272">
    <property type="entry name" value="SLH"/>
    <property type="match status" value="3"/>
</dbReference>
<evidence type="ECO:0000313" key="7">
    <source>
        <dbReference type="EMBL" id="TBL73339.1"/>
    </source>
</evidence>
<gene>
    <name evidence="7" type="ORF">EYB31_27055</name>
</gene>
<dbReference type="Proteomes" id="UP000293142">
    <property type="component" value="Unassembled WGS sequence"/>
</dbReference>
<protein>
    <recommendedName>
        <fullName evidence="6">SLH domain-containing protein</fullName>
    </recommendedName>
</protein>
<feature type="signal peptide" evidence="5">
    <location>
        <begin position="1"/>
        <end position="31"/>
    </location>
</feature>
<evidence type="ECO:0000256" key="1">
    <source>
        <dbReference type="ARBA" id="ARBA00022729"/>
    </source>
</evidence>
<dbReference type="PROSITE" id="PS51257">
    <property type="entry name" value="PROKAR_LIPOPROTEIN"/>
    <property type="match status" value="1"/>
</dbReference>